<keyword evidence="2" id="KW-0813">Transport</keyword>
<dbReference type="GO" id="GO:0016192">
    <property type="term" value="P:vesicle-mediated transport"/>
    <property type="evidence" value="ECO:0007669"/>
    <property type="project" value="InterPro"/>
</dbReference>
<reference evidence="4" key="1">
    <citation type="submission" date="2021-10" db="EMBL/GenBank/DDBJ databases">
        <title>Tropical sea cucumber genome reveals ecological adaptation and Cuvierian tubules defense mechanism.</title>
        <authorList>
            <person name="Chen T."/>
        </authorList>
    </citation>
    <scope>NUCLEOTIDE SEQUENCE</scope>
    <source>
        <strain evidence="4">Nanhai2018</strain>
        <tissue evidence="4">Muscle</tissue>
    </source>
</reference>
<keyword evidence="5" id="KW-1185">Reference proteome</keyword>
<dbReference type="EMBL" id="JAIZAY010000007">
    <property type="protein sequence ID" value="KAJ8038210.1"/>
    <property type="molecule type" value="Genomic_DNA"/>
</dbReference>
<dbReference type="Gene3D" id="3.40.50.2060">
    <property type="match status" value="1"/>
</dbReference>
<comment type="caution">
    <text evidence="4">The sequence shown here is derived from an EMBL/GenBank/DDBJ whole genome shotgun (WGS) entry which is preliminary data.</text>
</comment>
<dbReference type="InterPro" id="IPR027482">
    <property type="entry name" value="Sec1-like_dom2"/>
</dbReference>
<dbReference type="InterPro" id="IPR001619">
    <property type="entry name" value="Sec1-like"/>
</dbReference>
<dbReference type="SUPFAM" id="SSF56815">
    <property type="entry name" value="Sec1/munc18-like (SM) proteins"/>
    <property type="match status" value="1"/>
</dbReference>
<dbReference type="GO" id="GO:0015031">
    <property type="term" value="P:protein transport"/>
    <property type="evidence" value="ECO:0007669"/>
    <property type="project" value="UniProtKB-KW"/>
</dbReference>
<dbReference type="Gene3D" id="1.25.40.60">
    <property type="match status" value="1"/>
</dbReference>
<dbReference type="Gene3D" id="3.90.830.10">
    <property type="entry name" value="Syntaxin Binding Protein 1, Chain A, domain 2"/>
    <property type="match status" value="1"/>
</dbReference>
<evidence type="ECO:0000256" key="2">
    <source>
        <dbReference type="ARBA" id="ARBA00022448"/>
    </source>
</evidence>
<dbReference type="OrthoDB" id="2228at2759"/>
<evidence type="ECO:0000256" key="1">
    <source>
        <dbReference type="ARBA" id="ARBA00009884"/>
    </source>
</evidence>
<protein>
    <submittedName>
        <fullName evidence="4">Protein ROP</fullName>
    </submittedName>
</protein>
<name>A0A9Q1C4V4_HOLLE</name>
<accession>A0A9Q1C4V4</accession>
<comment type="similarity">
    <text evidence="1">Belongs to the STXBP/unc-18/SEC1 family.</text>
</comment>
<evidence type="ECO:0000313" key="4">
    <source>
        <dbReference type="EMBL" id="KAJ8038210.1"/>
    </source>
</evidence>
<dbReference type="FunFam" id="3.40.50.2060:FF:000001">
    <property type="entry name" value="syntaxin-binding protein 1 isoform X2"/>
    <property type="match status" value="1"/>
</dbReference>
<dbReference type="Proteomes" id="UP001152320">
    <property type="component" value="Chromosome 7"/>
</dbReference>
<dbReference type="AlphaFoldDB" id="A0A9Q1C4V4"/>
<organism evidence="4 5">
    <name type="scientific">Holothuria leucospilota</name>
    <name type="common">Black long sea cucumber</name>
    <name type="synonym">Mertensiothuria leucospilota</name>
    <dbReference type="NCBI Taxonomy" id="206669"/>
    <lineage>
        <taxon>Eukaryota</taxon>
        <taxon>Metazoa</taxon>
        <taxon>Echinodermata</taxon>
        <taxon>Eleutherozoa</taxon>
        <taxon>Echinozoa</taxon>
        <taxon>Holothuroidea</taxon>
        <taxon>Aspidochirotacea</taxon>
        <taxon>Aspidochirotida</taxon>
        <taxon>Holothuriidae</taxon>
        <taxon>Holothuria</taxon>
    </lineage>
</organism>
<dbReference type="InterPro" id="IPR036045">
    <property type="entry name" value="Sec1-like_sf"/>
</dbReference>
<gene>
    <name evidence="4" type="ORF">HOLleu_15558</name>
</gene>
<evidence type="ECO:0000313" key="5">
    <source>
        <dbReference type="Proteomes" id="UP001152320"/>
    </source>
</evidence>
<dbReference type="PANTHER" id="PTHR11679">
    <property type="entry name" value="VESICLE PROTEIN SORTING-ASSOCIATED"/>
    <property type="match status" value="1"/>
</dbReference>
<dbReference type="FunFam" id="3.90.830.10:FF:000001">
    <property type="entry name" value="syntaxin-binding protein 1 isoform X2"/>
    <property type="match status" value="1"/>
</dbReference>
<dbReference type="Gene3D" id="3.40.50.1910">
    <property type="match status" value="1"/>
</dbReference>
<dbReference type="InterPro" id="IPR043154">
    <property type="entry name" value="Sec-1-like_dom1"/>
</dbReference>
<sequence length="592" mass="67747">MALKAVVEKRILQDVLYPLQDKKGKKWRVLVVDNLSMRIISSCCKMKTITEAGITLVEDLMKKREPLRNVEAIYLIQPIEKSVNILVNDFKEPLNPQYKMAHVFFTGVCPDQLFSELCKSAASKYIKTLKEINIAFLPYESQVFSLDSPESFNIFFSPSRSQQRPGMIERVAEQIATICATLGEYPAIRYRSECDKNLEVAQAIQSKLDAYKADEPTMGEGPEKHRSQLLVIDRGFDVVSPLLHELTYQAMAYDLLSIENDVYRYESGNTGPETEVLLDENDELWTSLRHQHIAQVSTQITTKLKKFAKEKKMGSGDKATMRELSLMMKRMPQYQKVLRGYSTQLRLAEDCMRQFQNGVDKLCQVEQDLAVGTDSDGDKIKDQMRNIVPILLNQKISAYDKLRIILLYIVGRNVLVSGISEENLSKLIQHAQIPEPERPIVHNMKLLGVQIFQDSRARRQRQIERKERITENTYQLSRWTPVLKDIMEDAINDSLDARLYPFLSGRSNSTSYGASAARSARYGHWHKDKNTLERKSGPRLIVFILGGCAYSEMRAAAEVIKETNKKNWEIYIGSTHLLTPEAFLSDLRDLES</sequence>
<dbReference type="Pfam" id="PF00995">
    <property type="entry name" value="Sec1"/>
    <property type="match status" value="1"/>
</dbReference>
<keyword evidence="3" id="KW-0653">Protein transport</keyword>
<proteinExistence type="inferred from homology"/>
<evidence type="ECO:0000256" key="3">
    <source>
        <dbReference type="ARBA" id="ARBA00022927"/>
    </source>
</evidence>
<dbReference type="PIRSF" id="PIRSF005715">
    <property type="entry name" value="VPS45_Sec1"/>
    <property type="match status" value="1"/>
</dbReference>
<dbReference type="InterPro" id="IPR043127">
    <property type="entry name" value="Sec-1-like_dom3a"/>
</dbReference>